<dbReference type="Pfam" id="PF00970">
    <property type="entry name" value="FAD_binding_6"/>
    <property type="match status" value="1"/>
</dbReference>
<comment type="catalytic activity">
    <reaction evidence="12">
        <text>2 Fe(III)-[cytochrome b5] + NADH = 2 Fe(II)-[cytochrome b5] + NAD(+) + H(+)</text>
        <dbReference type="Rhea" id="RHEA:46680"/>
        <dbReference type="Rhea" id="RHEA-COMP:10438"/>
        <dbReference type="Rhea" id="RHEA-COMP:10439"/>
        <dbReference type="ChEBI" id="CHEBI:15378"/>
        <dbReference type="ChEBI" id="CHEBI:29033"/>
        <dbReference type="ChEBI" id="CHEBI:29034"/>
        <dbReference type="ChEBI" id="CHEBI:57540"/>
        <dbReference type="ChEBI" id="CHEBI:57945"/>
        <dbReference type="EC" id="1.6.2.2"/>
    </reaction>
</comment>
<protein>
    <recommendedName>
        <fullName evidence="12">NADH-cytochrome b5 reductase</fullName>
        <ecNumber evidence="12">1.6.2.2</ecNumber>
    </recommendedName>
</protein>
<evidence type="ECO:0000256" key="4">
    <source>
        <dbReference type="ARBA" id="ARBA00022692"/>
    </source>
</evidence>
<dbReference type="GO" id="GO:0090524">
    <property type="term" value="F:cytochrome-b5 reductase activity, acting on NADH"/>
    <property type="evidence" value="ECO:0007669"/>
    <property type="project" value="UniProtKB-EC"/>
</dbReference>
<dbReference type="FunFam" id="3.40.50.80:FF:000019">
    <property type="entry name" value="NADH-cytochrome b5 reductase"/>
    <property type="match status" value="1"/>
</dbReference>
<dbReference type="InterPro" id="IPR001433">
    <property type="entry name" value="OxRdtase_FAD/NAD-bd"/>
</dbReference>
<dbReference type="InterPro" id="IPR008333">
    <property type="entry name" value="Cbr1-like_FAD-bd_dom"/>
</dbReference>
<comment type="similarity">
    <text evidence="12">Belongs to the flavoprotein pyridine nucleotide cytochrome reductase family.</text>
</comment>
<accession>A0A811LCT4</accession>
<evidence type="ECO:0000256" key="10">
    <source>
        <dbReference type="ARBA" id="ARBA00023136"/>
    </source>
</evidence>
<keyword evidence="7 13" id="KW-1133">Transmembrane helix</keyword>
<evidence type="ECO:0000256" key="6">
    <source>
        <dbReference type="ARBA" id="ARBA00022827"/>
    </source>
</evidence>
<comment type="subcellular location">
    <subcellularLocation>
        <location evidence="2">Mitochondrion outer membrane</location>
    </subcellularLocation>
</comment>
<dbReference type="PRINTS" id="PR00371">
    <property type="entry name" value="FPNCR"/>
</dbReference>
<keyword evidence="10 13" id="KW-0472">Membrane</keyword>
<evidence type="ECO:0000256" key="5">
    <source>
        <dbReference type="ARBA" id="ARBA00022787"/>
    </source>
</evidence>
<dbReference type="AlphaFoldDB" id="A0A811LCT4"/>
<dbReference type="Pfam" id="PF00175">
    <property type="entry name" value="NAD_binding_1"/>
    <property type="match status" value="1"/>
</dbReference>
<dbReference type="Gene3D" id="2.40.30.10">
    <property type="entry name" value="Translation factors"/>
    <property type="match status" value="1"/>
</dbReference>
<feature type="binding site" evidence="11">
    <location>
        <position position="119"/>
    </location>
    <ligand>
        <name>FAD</name>
        <dbReference type="ChEBI" id="CHEBI:57692"/>
    </ligand>
</feature>
<dbReference type="InterPro" id="IPR017938">
    <property type="entry name" value="Riboflavin_synthase-like_b-brl"/>
</dbReference>
<evidence type="ECO:0000256" key="1">
    <source>
        <dbReference type="ARBA" id="ARBA00001974"/>
    </source>
</evidence>
<evidence type="ECO:0000313" key="16">
    <source>
        <dbReference type="Proteomes" id="UP000614601"/>
    </source>
</evidence>
<evidence type="ECO:0000256" key="9">
    <source>
        <dbReference type="ARBA" id="ARBA00023027"/>
    </source>
</evidence>
<dbReference type="OrthoDB" id="432685at2759"/>
<evidence type="ECO:0000256" key="12">
    <source>
        <dbReference type="RuleBase" id="RU361226"/>
    </source>
</evidence>
<dbReference type="EMBL" id="CAJFDH010000005">
    <property type="protein sequence ID" value="CAD5225492.1"/>
    <property type="molecule type" value="Genomic_DNA"/>
</dbReference>
<feature type="binding site" evidence="11">
    <location>
        <position position="151"/>
    </location>
    <ligand>
        <name>FAD</name>
        <dbReference type="ChEBI" id="CHEBI:57692"/>
    </ligand>
</feature>
<feature type="transmembrane region" description="Helical" evidence="13">
    <location>
        <begin position="6"/>
        <end position="28"/>
    </location>
</feature>
<evidence type="ECO:0000256" key="3">
    <source>
        <dbReference type="ARBA" id="ARBA00022630"/>
    </source>
</evidence>
<sequence>MDEDSWFYCAIGGTVAAVVVGAGVYYFWIREPDAMIYKSGQLTMTKLSRRYKRNTKGIVTFFEPHRQLALKLAAKAVVSHNVRRFRFALPTDQHVAGLEACQHVRLSAEINGRTVGRPYTPVSDDDLTGYVDLVIKVYGKTEKFPKGGEFSQHLDSLNIGDTMNFRGPTYKHLYHGDGHFSTGHNPNENAQDNVRHTNYKRISLIAGGTGITPILQVINKSLKNSEDKVEMALLFANQTENDILLREEMDKLHEKYQNRFKVTHILSQPEADTPWNGLKGYVTADSIKETLFPIDDDNAFVLCGPPAMREKAVLPALEELGVKKENIYVM</sequence>
<comment type="cofactor">
    <cofactor evidence="1 11 12">
        <name>FAD</name>
        <dbReference type="ChEBI" id="CHEBI:57692"/>
    </cofactor>
</comment>
<evidence type="ECO:0000259" key="14">
    <source>
        <dbReference type="PROSITE" id="PS51384"/>
    </source>
</evidence>
<dbReference type="GO" id="GO:0005741">
    <property type="term" value="C:mitochondrial outer membrane"/>
    <property type="evidence" value="ECO:0007669"/>
    <property type="project" value="UniProtKB-SubCell"/>
</dbReference>
<organism evidence="15 16">
    <name type="scientific">Bursaphelenchus okinawaensis</name>
    <dbReference type="NCBI Taxonomy" id="465554"/>
    <lineage>
        <taxon>Eukaryota</taxon>
        <taxon>Metazoa</taxon>
        <taxon>Ecdysozoa</taxon>
        <taxon>Nematoda</taxon>
        <taxon>Chromadorea</taxon>
        <taxon>Rhabditida</taxon>
        <taxon>Tylenchina</taxon>
        <taxon>Tylenchomorpha</taxon>
        <taxon>Aphelenchoidea</taxon>
        <taxon>Aphelenchoididae</taxon>
        <taxon>Bursaphelenchus</taxon>
    </lineage>
</organism>
<keyword evidence="8 12" id="KW-0560">Oxidoreductase</keyword>
<evidence type="ECO:0000256" key="8">
    <source>
        <dbReference type="ARBA" id="ARBA00023002"/>
    </source>
</evidence>
<feature type="binding site" evidence="11">
    <location>
        <position position="134"/>
    </location>
    <ligand>
        <name>FAD</name>
        <dbReference type="ChEBI" id="CHEBI:57692"/>
    </ligand>
</feature>
<keyword evidence="5" id="KW-1000">Mitochondrion outer membrane</keyword>
<dbReference type="InterPro" id="IPR039261">
    <property type="entry name" value="FNR_nucleotide-bd"/>
</dbReference>
<reference evidence="15" key="1">
    <citation type="submission" date="2020-09" db="EMBL/GenBank/DDBJ databases">
        <authorList>
            <person name="Kikuchi T."/>
        </authorList>
    </citation>
    <scope>NUCLEOTIDE SEQUENCE</scope>
    <source>
        <strain evidence="15">SH1</strain>
    </source>
</reference>
<keyword evidence="6 11" id="KW-0274">FAD</keyword>
<dbReference type="EMBL" id="CAJFCW020000005">
    <property type="protein sequence ID" value="CAG9120965.1"/>
    <property type="molecule type" value="Genomic_DNA"/>
</dbReference>
<dbReference type="FunFam" id="2.40.30.10:FF:000021">
    <property type="entry name" value="NADH-cytochrome b5 reductase"/>
    <property type="match status" value="1"/>
</dbReference>
<evidence type="ECO:0000256" key="11">
    <source>
        <dbReference type="PIRSR" id="PIRSR601834-1"/>
    </source>
</evidence>
<dbReference type="PROSITE" id="PS51384">
    <property type="entry name" value="FAD_FR"/>
    <property type="match status" value="1"/>
</dbReference>
<feature type="binding site" evidence="11">
    <location>
        <position position="136"/>
    </location>
    <ligand>
        <name>FAD</name>
        <dbReference type="ChEBI" id="CHEBI:57692"/>
    </ligand>
</feature>
<feature type="binding site" evidence="11">
    <location>
        <position position="118"/>
    </location>
    <ligand>
        <name>FAD</name>
        <dbReference type="ChEBI" id="CHEBI:57692"/>
    </ligand>
</feature>
<evidence type="ECO:0000256" key="2">
    <source>
        <dbReference type="ARBA" id="ARBA00004294"/>
    </source>
</evidence>
<keyword evidence="9 12" id="KW-0520">NAD</keyword>
<dbReference type="PANTHER" id="PTHR19370:SF185">
    <property type="entry name" value="NADH-CYTOCHROME B5 REDUCTASE"/>
    <property type="match status" value="1"/>
</dbReference>
<dbReference type="PANTHER" id="PTHR19370">
    <property type="entry name" value="NADH-CYTOCHROME B5 REDUCTASE"/>
    <property type="match status" value="1"/>
</dbReference>
<dbReference type="InterPro" id="IPR001709">
    <property type="entry name" value="Flavoprot_Pyr_Nucl_cyt_Rdtase"/>
</dbReference>
<evidence type="ECO:0000256" key="7">
    <source>
        <dbReference type="ARBA" id="ARBA00022989"/>
    </source>
</evidence>
<feature type="binding site" evidence="11">
    <location>
        <position position="117"/>
    </location>
    <ligand>
        <name>FAD</name>
        <dbReference type="ChEBI" id="CHEBI:57692"/>
    </ligand>
</feature>
<gene>
    <name evidence="15" type="ORF">BOKJ2_LOCUS11605</name>
</gene>
<dbReference type="Proteomes" id="UP000614601">
    <property type="component" value="Unassembled WGS sequence"/>
</dbReference>
<keyword evidence="5" id="KW-0496">Mitochondrion</keyword>
<dbReference type="Gene3D" id="3.40.50.80">
    <property type="entry name" value="Nucleotide-binding domain of ferredoxin-NADP reductase (FNR) module"/>
    <property type="match status" value="1"/>
</dbReference>
<dbReference type="InterPro" id="IPR017927">
    <property type="entry name" value="FAD-bd_FR_type"/>
</dbReference>
<dbReference type="CDD" id="cd06183">
    <property type="entry name" value="cyt_b5_reduct_like"/>
    <property type="match status" value="1"/>
</dbReference>
<dbReference type="GO" id="GO:0071949">
    <property type="term" value="F:FAD binding"/>
    <property type="evidence" value="ECO:0007669"/>
    <property type="project" value="TreeGrafter"/>
</dbReference>
<keyword evidence="16" id="KW-1185">Reference proteome</keyword>
<evidence type="ECO:0000313" key="15">
    <source>
        <dbReference type="EMBL" id="CAD5225492.1"/>
    </source>
</evidence>
<feature type="binding site" evidence="11">
    <location>
        <position position="212"/>
    </location>
    <ligand>
        <name>FAD</name>
        <dbReference type="ChEBI" id="CHEBI:57692"/>
    </ligand>
</feature>
<keyword evidence="3 11" id="KW-0285">Flavoprotein</keyword>
<dbReference type="PRINTS" id="PR00406">
    <property type="entry name" value="CYTB5RDTASE"/>
</dbReference>
<dbReference type="Proteomes" id="UP000783686">
    <property type="component" value="Unassembled WGS sequence"/>
</dbReference>
<keyword evidence="4 13" id="KW-0812">Transmembrane</keyword>
<dbReference type="EC" id="1.6.2.2" evidence="12"/>
<proteinExistence type="inferred from homology"/>
<evidence type="ECO:0000256" key="13">
    <source>
        <dbReference type="SAM" id="Phobius"/>
    </source>
</evidence>
<comment type="caution">
    <text evidence="15">The sequence shown here is derived from an EMBL/GenBank/DDBJ whole genome shotgun (WGS) entry which is preliminary data.</text>
</comment>
<dbReference type="SUPFAM" id="SSF52343">
    <property type="entry name" value="Ferredoxin reductase-like, C-terminal NADP-linked domain"/>
    <property type="match status" value="1"/>
</dbReference>
<dbReference type="InterPro" id="IPR001834">
    <property type="entry name" value="CBR-like"/>
</dbReference>
<name>A0A811LCT4_9BILA</name>
<feature type="domain" description="FAD-binding FR-type" evidence="14">
    <location>
        <begin position="65"/>
        <end position="175"/>
    </location>
</feature>
<dbReference type="SUPFAM" id="SSF63380">
    <property type="entry name" value="Riboflavin synthase domain-like"/>
    <property type="match status" value="1"/>
</dbReference>